<name>A0A0K1QF79_9BACT</name>
<dbReference type="STRING" id="1391654.AKJ09_10965"/>
<organism evidence="1 2">
    <name type="scientific">Labilithrix luteola</name>
    <dbReference type="NCBI Taxonomy" id="1391654"/>
    <lineage>
        <taxon>Bacteria</taxon>
        <taxon>Pseudomonadati</taxon>
        <taxon>Myxococcota</taxon>
        <taxon>Polyangia</taxon>
        <taxon>Polyangiales</taxon>
        <taxon>Labilitrichaceae</taxon>
        <taxon>Labilithrix</taxon>
    </lineage>
</organism>
<dbReference type="RefSeq" id="WP_169928633.1">
    <property type="nucleotide sequence ID" value="NZ_CP012333.1"/>
</dbReference>
<dbReference type="KEGG" id="llu:AKJ09_10965"/>
<evidence type="ECO:0000313" key="1">
    <source>
        <dbReference type="EMBL" id="AKV04302.1"/>
    </source>
</evidence>
<dbReference type="AlphaFoldDB" id="A0A0K1QF79"/>
<keyword evidence="2" id="KW-1185">Reference proteome</keyword>
<reference evidence="1 2" key="1">
    <citation type="submission" date="2015-08" db="EMBL/GenBank/DDBJ databases">
        <authorList>
            <person name="Babu N.S."/>
            <person name="Beckwith C.J."/>
            <person name="Beseler K.G."/>
            <person name="Brison A."/>
            <person name="Carone J.V."/>
            <person name="Caskin T.P."/>
            <person name="Diamond M."/>
            <person name="Durham M.E."/>
            <person name="Foxe J.M."/>
            <person name="Go M."/>
            <person name="Henderson B.A."/>
            <person name="Jones I.B."/>
            <person name="McGettigan J.A."/>
            <person name="Micheletti S.J."/>
            <person name="Nasrallah M.E."/>
            <person name="Ortiz D."/>
            <person name="Piller C.R."/>
            <person name="Privatt S.R."/>
            <person name="Schneider S.L."/>
            <person name="Sharp S."/>
            <person name="Smith T.C."/>
            <person name="Stanton J.D."/>
            <person name="Ullery H.E."/>
            <person name="Wilson R.J."/>
            <person name="Serrano M.G."/>
            <person name="Buck G."/>
            <person name="Lee V."/>
            <person name="Wang Y."/>
            <person name="Carvalho R."/>
            <person name="Voegtly L."/>
            <person name="Shi R."/>
            <person name="Duckworth R."/>
            <person name="Johnson A."/>
            <person name="Loviza R."/>
            <person name="Walstead R."/>
            <person name="Shah Z."/>
            <person name="Kiflezghi M."/>
            <person name="Wade K."/>
            <person name="Ball S.L."/>
            <person name="Bradley K.W."/>
            <person name="Asai D.J."/>
            <person name="Bowman C.A."/>
            <person name="Russell D.A."/>
            <person name="Pope W.H."/>
            <person name="Jacobs-Sera D."/>
            <person name="Hendrix R.W."/>
            <person name="Hatfull G.F."/>
        </authorList>
    </citation>
    <scope>NUCLEOTIDE SEQUENCE [LARGE SCALE GENOMIC DNA]</scope>
    <source>
        <strain evidence="1 2">DSM 27648</strain>
    </source>
</reference>
<proteinExistence type="predicted"/>
<accession>A0A0K1QF79</accession>
<gene>
    <name evidence="1" type="ORF">AKJ09_10965</name>
</gene>
<sequence length="591" mass="64678">MVGQDWLETITPPDIPSQPTAHEGLFHVEFIPNGGDDAFRLATTNIYYQFAPGYTAVRFNGERGADSLLNEVNYASPDDYFAALSPHLTDLEQPTTGRILLADGTWQDMQFGVPKGPEYEVVGGYRLGGPFGYGRPAFGPREDLDAYFYPPKAIDWHFVPTELTGSRKVCAAIEPDFRDGNRGETYGNSAIPASFMKASLFGSGLTILLPNGKVKRESIWTGWLDADGCTPELAIVKGKYSLVVTSSMHRVGADGFHSTYVDIQQKNAAGDMAPVSWALSFQTLVWVLEGTSPGLNVRITGGLAGNAAATASRLLRMDQEGIKPASYTIRLHDVPDGCVTQGQKVGALLNTNGIDICPNDGAPANENNAYYKFVIAHELGHYVERESHGTIPSPPDWTNPYAVSDSGANIPLGCNCSFVVPAGNRLHCLQSQEVYSMGSVEGFGQFFATRMWNDPAAAAPRFQYYKHFREPTGTVLPPGGKIVNVRQTPIKWSDTYCPATADGRSTEYDFLGFYWSINTAPSAERTPLDHLFAIMKLVEDNPSDARIWNGTLVENAGSWAIYDKAARDHYGPGDPRYDRFRLDGPKFGINH</sequence>
<dbReference type="Proteomes" id="UP000064967">
    <property type="component" value="Chromosome"/>
</dbReference>
<protein>
    <submittedName>
        <fullName evidence="1">Uncharacterized protein</fullName>
    </submittedName>
</protein>
<evidence type="ECO:0000313" key="2">
    <source>
        <dbReference type="Proteomes" id="UP000064967"/>
    </source>
</evidence>
<dbReference type="EMBL" id="CP012333">
    <property type="protein sequence ID" value="AKV04302.1"/>
    <property type="molecule type" value="Genomic_DNA"/>
</dbReference>